<keyword evidence="3" id="KW-0238">DNA-binding</keyword>
<accession>A0A4U6TMB7</accession>
<feature type="region of interest" description="Disordered" evidence="6">
    <location>
        <begin position="185"/>
        <end position="222"/>
    </location>
</feature>
<dbReference type="CDD" id="cd10017">
    <property type="entry name" value="B3_DNA"/>
    <property type="match status" value="2"/>
</dbReference>
<dbReference type="SMART" id="SM01019">
    <property type="entry name" value="B3"/>
    <property type="match status" value="1"/>
</dbReference>
<comment type="subcellular location">
    <subcellularLocation>
        <location evidence="1">Nucleus</location>
    </subcellularLocation>
</comment>
<dbReference type="PROSITE" id="PS50863">
    <property type="entry name" value="B3"/>
    <property type="match status" value="2"/>
</dbReference>
<evidence type="ECO:0000256" key="4">
    <source>
        <dbReference type="ARBA" id="ARBA00023163"/>
    </source>
</evidence>
<proteinExistence type="predicted"/>
<feature type="compositionally biased region" description="Polar residues" evidence="6">
    <location>
        <begin position="185"/>
        <end position="200"/>
    </location>
</feature>
<feature type="compositionally biased region" description="Basic and acidic residues" evidence="6">
    <location>
        <begin position="203"/>
        <end position="214"/>
    </location>
</feature>
<dbReference type="GO" id="GO:0003677">
    <property type="term" value="F:DNA binding"/>
    <property type="evidence" value="ECO:0007669"/>
    <property type="project" value="UniProtKB-KW"/>
</dbReference>
<dbReference type="Gramene" id="TKW03720">
    <property type="protein sequence ID" value="TKW03720"/>
    <property type="gene ID" value="SEVIR_7G060300v2"/>
</dbReference>
<protein>
    <recommendedName>
        <fullName evidence="7">TF-B3 domain-containing protein</fullName>
    </recommendedName>
</protein>
<evidence type="ECO:0000256" key="3">
    <source>
        <dbReference type="ARBA" id="ARBA00023125"/>
    </source>
</evidence>
<dbReference type="InterPro" id="IPR015300">
    <property type="entry name" value="DNA-bd_pseudobarrel_sf"/>
</dbReference>
<name>A0A4U6TMB7_SETVI</name>
<dbReference type="Pfam" id="PF02362">
    <property type="entry name" value="B3"/>
    <property type="match status" value="1"/>
</dbReference>
<dbReference type="PANTHER" id="PTHR31674">
    <property type="entry name" value="B3 DOMAIN-CONTAINING PROTEIN REM-LIKE 3-RELATED"/>
    <property type="match status" value="1"/>
</dbReference>
<dbReference type="EMBL" id="CM016558">
    <property type="protein sequence ID" value="TKW03720.1"/>
    <property type="molecule type" value="Genomic_DNA"/>
</dbReference>
<organism evidence="8 9">
    <name type="scientific">Setaria viridis</name>
    <name type="common">Green bristlegrass</name>
    <name type="synonym">Setaria italica subsp. viridis</name>
    <dbReference type="NCBI Taxonomy" id="4556"/>
    <lineage>
        <taxon>Eukaryota</taxon>
        <taxon>Viridiplantae</taxon>
        <taxon>Streptophyta</taxon>
        <taxon>Embryophyta</taxon>
        <taxon>Tracheophyta</taxon>
        <taxon>Spermatophyta</taxon>
        <taxon>Magnoliopsida</taxon>
        <taxon>Liliopsida</taxon>
        <taxon>Poales</taxon>
        <taxon>Poaceae</taxon>
        <taxon>PACMAD clade</taxon>
        <taxon>Panicoideae</taxon>
        <taxon>Panicodae</taxon>
        <taxon>Paniceae</taxon>
        <taxon>Cenchrinae</taxon>
        <taxon>Setaria</taxon>
    </lineage>
</organism>
<dbReference type="InterPro" id="IPR003340">
    <property type="entry name" value="B3_DNA-bd"/>
</dbReference>
<evidence type="ECO:0000259" key="7">
    <source>
        <dbReference type="PROSITE" id="PS50863"/>
    </source>
</evidence>
<evidence type="ECO:0000256" key="2">
    <source>
        <dbReference type="ARBA" id="ARBA00023015"/>
    </source>
</evidence>
<keyword evidence="4" id="KW-0804">Transcription</keyword>
<dbReference type="AlphaFoldDB" id="A0A4U6TMB7"/>
<evidence type="ECO:0000313" key="8">
    <source>
        <dbReference type="EMBL" id="TKW03720.1"/>
    </source>
</evidence>
<evidence type="ECO:0000256" key="6">
    <source>
        <dbReference type="SAM" id="MobiDB-lite"/>
    </source>
</evidence>
<keyword evidence="5" id="KW-0539">Nucleus</keyword>
<gene>
    <name evidence="8" type="ORF">SEVIR_7G060300v2</name>
</gene>
<evidence type="ECO:0000313" key="9">
    <source>
        <dbReference type="Proteomes" id="UP000298652"/>
    </source>
</evidence>
<keyword evidence="2" id="KW-0805">Transcription regulation</keyword>
<dbReference type="GO" id="GO:0005634">
    <property type="term" value="C:nucleus"/>
    <property type="evidence" value="ECO:0007669"/>
    <property type="project" value="UniProtKB-SubCell"/>
</dbReference>
<evidence type="ECO:0000256" key="1">
    <source>
        <dbReference type="ARBA" id="ARBA00004123"/>
    </source>
</evidence>
<evidence type="ECO:0000256" key="5">
    <source>
        <dbReference type="ARBA" id="ARBA00023242"/>
    </source>
</evidence>
<keyword evidence="9" id="KW-1185">Reference proteome</keyword>
<dbReference type="Gene3D" id="2.40.330.10">
    <property type="entry name" value="DNA-binding pseudobarrel domain"/>
    <property type="match status" value="2"/>
</dbReference>
<dbReference type="Proteomes" id="UP000298652">
    <property type="component" value="Chromosome 7"/>
</dbReference>
<dbReference type="SUPFAM" id="SSF101936">
    <property type="entry name" value="DNA-binding pseudobarrel domain"/>
    <property type="match status" value="2"/>
</dbReference>
<dbReference type="InterPro" id="IPR039218">
    <property type="entry name" value="REM_fam"/>
</dbReference>
<dbReference type="PANTHER" id="PTHR31674:SF86">
    <property type="entry name" value="B3 DOMAIN-CONTAINING PROTEIN OS04G0347400-RELATED"/>
    <property type="match status" value="1"/>
</dbReference>
<reference evidence="8" key="1">
    <citation type="submission" date="2019-03" db="EMBL/GenBank/DDBJ databases">
        <title>WGS assembly of Setaria viridis.</title>
        <authorList>
            <person name="Huang P."/>
            <person name="Jenkins J."/>
            <person name="Grimwood J."/>
            <person name="Barry K."/>
            <person name="Healey A."/>
            <person name="Mamidi S."/>
            <person name="Sreedasyam A."/>
            <person name="Shu S."/>
            <person name="Feldman M."/>
            <person name="Wu J."/>
            <person name="Yu Y."/>
            <person name="Chen C."/>
            <person name="Johnson J."/>
            <person name="Rokhsar D."/>
            <person name="Baxter I."/>
            <person name="Schmutz J."/>
            <person name="Brutnell T."/>
            <person name="Kellogg E."/>
        </authorList>
    </citation>
    <scope>NUCLEOTIDE SEQUENCE [LARGE SCALE GENOMIC DNA]</scope>
</reference>
<feature type="domain" description="TF-B3" evidence="7">
    <location>
        <begin position="69"/>
        <end position="165"/>
    </location>
</feature>
<dbReference type="OMA" id="INTCTLR"/>
<sequence length="363" mass="40613">MRIPDELAEGIGAGEARVVGPSGGKVKVWRVEVGRDGDDAFLGRGWPEIAAAFGAGTEATTSSKDVSHRPQFVSVLPHDFMEKMLIPAKFVEHYIPEEHKNSRMAMVIGSLGKICRVELEMNESNLFLRGGWSQVLVSHDVTQANALLLKYEGNMVFTVRVFGPDGFQRESKDKDIRIQQVEQKINPSMQQEAPSESIRNCKSKKDWPSREGQKKPKGSTVSMNEASKRIAVYEIGPPSWIKKEINTCTLRKKLVSTTISLINKIKSYAPQDAGVDDIRCSVDFFSCVCIHDLLSNPKKLSLHLAVGGFPCKNNSFVIVRGWMMFCRENSLKEGDICTFNIIETTLWHVIITHNKVKMNKFAI</sequence>
<feature type="domain" description="TF-B3" evidence="7">
    <location>
        <begin position="288"/>
        <end position="355"/>
    </location>
</feature>